<evidence type="ECO:0000313" key="2">
    <source>
        <dbReference type="Proteomes" id="UP000016201"/>
    </source>
</evidence>
<reference evidence="1 2" key="1">
    <citation type="submission" date="2013-03" db="EMBL/GenBank/DDBJ databases">
        <title>The Genome Sequence of Acinetobacter tandoii CIP 107469.</title>
        <authorList>
            <consortium name="The Broad Institute Genome Sequencing Platform"/>
            <consortium name="The Broad Institute Genome Sequencing Center for Infectious Disease"/>
            <person name="Cerqueira G."/>
            <person name="Feldgarden M."/>
            <person name="Courvalin P."/>
            <person name="Perichon B."/>
            <person name="Grillot-Courvalin C."/>
            <person name="Clermont D."/>
            <person name="Rocha E."/>
            <person name="Yoon E.-J."/>
            <person name="Nemec A."/>
            <person name="Walker B."/>
            <person name="Young S.K."/>
            <person name="Zeng Q."/>
            <person name="Gargeya S."/>
            <person name="Fitzgerald M."/>
            <person name="Haas B."/>
            <person name="Abouelleil A."/>
            <person name="Alvarado L."/>
            <person name="Arachchi H.M."/>
            <person name="Berlin A.M."/>
            <person name="Chapman S.B."/>
            <person name="Dewar J."/>
            <person name="Goldberg J."/>
            <person name="Griggs A."/>
            <person name="Gujja S."/>
            <person name="Hansen M."/>
            <person name="Howarth C."/>
            <person name="Imamovic A."/>
            <person name="Larimer J."/>
            <person name="McCowan C."/>
            <person name="Murphy C."/>
            <person name="Neiman D."/>
            <person name="Pearson M."/>
            <person name="Priest M."/>
            <person name="Roberts A."/>
            <person name="Saif S."/>
            <person name="Shea T."/>
            <person name="Sisk P."/>
            <person name="Sykes S."/>
            <person name="Wortman J."/>
            <person name="Nusbaum C."/>
            <person name="Birren B."/>
        </authorList>
    </citation>
    <scope>NUCLEOTIDE SEQUENCE [LARGE SCALE GENOMIC DNA]</scope>
    <source>
        <strain evidence="1 2">CIP 107469</strain>
    </source>
</reference>
<dbReference type="AlphaFoldDB" id="R9AUX5"/>
<sequence length="271" mass="31812">MAVSNLDEIDQDIELWRYMDFSKFCDLIVNEKIYLSPLKKFEDIYEGHFSKVSKLKQQQFVQTIANWLNYESSEVDEEEYEATAKLVYFAYANCWHSNKFESAAMWKLYAQTNEAIAIKTTVGSLMEATVPLDSMRGEGLFCVKKIDYVDYDDVTTFPDNYNFLQPIAPLFTKRLSFEHEREIRLSFIRVNHLFPSCHPSNKSKFENLSKVELEEISKVGIHVNVDLKRLIEKVYVAPDAPYWFYEMTKAFLKKMGLEHIECVKSSLYEIK</sequence>
<dbReference type="Proteomes" id="UP000016201">
    <property type="component" value="Unassembled WGS sequence"/>
</dbReference>
<evidence type="ECO:0008006" key="3">
    <source>
        <dbReference type="Google" id="ProtNLM"/>
    </source>
</evidence>
<dbReference type="EMBL" id="AQFM01000040">
    <property type="protein sequence ID" value="EOR05998.1"/>
    <property type="molecule type" value="Genomic_DNA"/>
</dbReference>
<name>R9AUX5_9GAMM</name>
<evidence type="ECO:0000313" key="1">
    <source>
        <dbReference type="EMBL" id="EOR05998.1"/>
    </source>
</evidence>
<comment type="caution">
    <text evidence="1">The sequence shown here is derived from an EMBL/GenBank/DDBJ whole genome shotgun (WGS) entry which is preliminary data.</text>
</comment>
<keyword evidence="2" id="KW-1185">Reference proteome</keyword>
<dbReference type="OrthoDB" id="8548541at2"/>
<accession>R9AUX5</accession>
<organism evidence="1 2">
    <name type="scientific">Acinetobacter tandoii DSM 14970 = CIP 107469</name>
    <dbReference type="NCBI Taxonomy" id="1120927"/>
    <lineage>
        <taxon>Bacteria</taxon>
        <taxon>Pseudomonadati</taxon>
        <taxon>Pseudomonadota</taxon>
        <taxon>Gammaproteobacteria</taxon>
        <taxon>Moraxellales</taxon>
        <taxon>Moraxellaceae</taxon>
        <taxon>Acinetobacter</taxon>
    </lineage>
</organism>
<dbReference type="PATRIC" id="fig|1120927.3.peg.2740"/>
<dbReference type="RefSeq" id="WP_016167846.1">
    <property type="nucleotide sequence ID" value="NZ_JHZG01000018.1"/>
</dbReference>
<gene>
    <name evidence="1" type="ORF">I593_02816</name>
</gene>
<proteinExistence type="predicted"/>
<protein>
    <recommendedName>
        <fullName evidence="3">DUF2971 domain-containing protein</fullName>
    </recommendedName>
</protein>